<comment type="caution">
    <text evidence="3">The sequence shown here is derived from an EMBL/GenBank/DDBJ whole genome shotgun (WGS) entry which is preliminary data.</text>
</comment>
<name>A0A8H4VLN6_9AGAR</name>
<dbReference type="EMBL" id="JAACJL010000047">
    <property type="protein sequence ID" value="KAF4612615.1"/>
    <property type="molecule type" value="Genomic_DNA"/>
</dbReference>
<dbReference type="AlphaFoldDB" id="A0A8H4VLN6"/>
<proteinExistence type="predicted"/>
<evidence type="ECO:0000256" key="1">
    <source>
        <dbReference type="SAM" id="MobiDB-lite"/>
    </source>
</evidence>
<dbReference type="InterPro" id="IPR046341">
    <property type="entry name" value="SET_dom_sf"/>
</dbReference>
<dbReference type="PANTHER" id="PTHR47332:SF4">
    <property type="entry name" value="SET DOMAIN-CONTAINING PROTEIN 5"/>
    <property type="match status" value="1"/>
</dbReference>
<evidence type="ECO:0000313" key="4">
    <source>
        <dbReference type="Proteomes" id="UP000521872"/>
    </source>
</evidence>
<dbReference type="SMART" id="SM00317">
    <property type="entry name" value="SET"/>
    <property type="match status" value="1"/>
</dbReference>
<dbReference type="Gene3D" id="2.170.270.10">
    <property type="entry name" value="SET domain"/>
    <property type="match status" value="1"/>
</dbReference>
<keyword evidence="4" id="KW-1185">Reference proteome</keyword>
<dbReference type="CDD" id="cd20071">
    <property type="entry name" value="SET_SMYD"/>
    <property type="match status" value="1"/>
</dbReference>
<dbReference type="Proteomes" id="UP000521872">
    <property type="component" value="Unassembled WGS sequence"/>
</dbReference>
<accession>A0A8H4VLN6</accession>
<feature type="compositionally biased region" description="Polar residues" evidence="1">
    <location>
        <begin position="24"/>
        <end position="34"/>
    </location>
</feature>
<evidence type="ECO:0000313" key="3">
    <source>
        <dbReference type="EMBL" id="KAF4612615.1"/>
    </source>
</evidence>
<gene>
    <name evidence="3" type="ORF">D9613_011829</name>
</gene>
<dbReference type="PROSITE" id="PS50280">
    <property type="entry name" value="SET"/>
    <property type="match status" value="1"/>
</dbReference>
<dbReference type="InterPro" id="IPR001214">
    <property type="entry name" value="SET_dom"/>
</dbReference>
<feature type="region of interest" description="Disordered" evidence="1">
    <location>
        <begin position="1"/>
        <end position="35"/>
    </location>
</feature>
<reference evidence="3 4" key="1">
    <citation type="submission" date="2019-12" db="EMBL/GenBank/DDBJ databases">
        <authorList>
            <person name="Floudas D."/>
            <person name="Bentzer J."/>
            <person name="Ahren D."/>
            <person name="Johansson T."/>
            <person name="Persson P."/>
            <person name="Tunlid A."/>
        </authorList>
    </citation>
    <scope>NUCLEOTIDE SEQUENCE [LARGE SCALE GENOMIC DNA]</scope>
    <source>
        <strain evidence="3 4">CBS 102.39</strain>
    </source>
</reference>
<dbReference type="SUPFAM" id="SSF82199">
    <property type="entry name" value="SET domain"/>
    <property type="match status" value="1"/>
</dbReference>
<evidence type="ECO:0000259" key="2">
    <source>
        <dbReference type="PROSITE" id="PS50280"/>
    </source>
</evidence>
<dbReference type="PANTHER" id="PTHR47332">
    <property type="entry name" value="SET DOMAIN-CONTAINING PROTEIN 5"/>
    <property type="match status" value="1"/>
</dbReference>
<organism evidence="3 4">
    <name type="scientific">Agrocybe pediades</name>
    <dbReference type="NCBI Taxonomy" id="84607"/>
    <lineage>
        <taxon>Eukaryota</taxon>
        <taxon>Fungi</taxon>
        <taxon>Dikarya</taxon>
        <taxon>Basidiomycota</taxon>
        <taxon>Agaricomycotina</taxon>
        <taxon>Agaricomycetes</taxon>
        <taxon>Agaricomycetidae</taxon>
        <taxon>Agaricales</taxon>
        <taxon>Agaricineae</taxon>
        <taxon>Strophariaceae</taxon>
        <taxon>Agrocybe</taxon>
    </lineage>
</organism>
<dbReference type="InterPro" id="IPR053185">
    <property type="entry name" value="SET_domain_protein"/>
</dbReference>
<sequence>MKRGFLNSAKAKKETLYPAAAAPSQETASVSHPSQKVEFVSKPRYGKVENRELPGDYTPSKIPMSDMQSNGVYKDHFVNGFVFTTIPPKRDPAGNNTELLLHGPTKKKVLSTPGFLKPIPMPTGPVSYALRSTPDMGFGCFATRAIKAGDVIFAERPLLLVPMGMHVPNRAQIYERYGTHQGALVALAEWEKMLEVAVARMTEENRNAFMALANNHQEDGSGPIAGIVRTNGYMTDEIFDGPMKLPNNLNTYSAILKIGSRINHSCRPNVVHDFDLVSFSFSFKASKDIAAGEQLFYSYCDVNASASVRRSQLAPYGVVCKCLSCINATPASDKIRMEFNDRINDCAKWILDPRANVHHALKLRQDMVDEGLEGQLTYAYCVNFISGFYLLMEEPIKAQRFQAEFEKYNRLAKLRF</sequence>
<dbReference type="Pfam" id="PF00856">
    <property type="entry name" value="SET"/>
    <property type="match status" value="1"/>
</dbReference>
<feature type="domain" description="SET" evidence="2">
    <location>
        <begin position="126"/>
        <end position="300"/>
    </location>
</feature>
<protein>
    <recommendedName>
        <fullName evidence="2">SET domain-containing protein</fullName>
    </recommendedName>
</protein>